<keyword evidence="5" id="KW-0865">Zymogen</keyword>
<organism evidence="10 11">
    <name type="scientific">Mesorhabditis spiculigera</name>
    <dbReference type="NCBI Taxonomy" id="96644"/>
    <lineage>
        <taxon>Eukaryota</taxon>
        <taxon>Metazoa</taxon>
        <taxon>Ecdysozoa</taxon>
        <taxon>Nematoda</taxon>
        <taxon>Chromadorea</taxon>
        <taxon>Rhabditida</taxon>
        <taxon>Rhabditina</taxon>
        <taxon>Rhabditomorpha</taxon>
        <taxon>Rhabditoidea</taxon>
        <taxon>Rhabditidae</taxon>
        <taxon>Mesorhabditinae</taxon>
        <taxon>Mesorhabditis</taxon>
    </lineage>
</organism>
<comment type="caution">
    <text evidence="10">The sequence shown here is derived from an EMBL/GenBank/DDBJ whole genome shotgun (WGS) entry which is preliminary data.</text>
</comment>
<evidence type="ECO:0000256" key="1">
    <source>
        <dbReference type="ARBA" id="ARBA00008455"/>
    </source>
</evidence>
<dbReference type="InterPro" id="IPR013201">
    <property type="entry name" value="Prot_inhib_I29"/>
</dbReference>
<keyword evidence="7" id="KW-0812">Transmembrane</keyword>
<accession>A0AA36G649</accession>
<reference evidence="10" key="1">
    <citation type="submission" date="2023-06" db="EMBL/GenBank/DDBJ databases">
        <authorList>
            <person name="Delattre M."/>
        </authorList>
    </citation>
    <scope>NUCLEOTIDE SEQUENCE</scope>
    <source>
        <strain evidence="10">AF72</strain>
    </source>
</reference>
<evidence type="ECO:0000313" key="11">
    <source>
        <dbReference type="Proteomes" id="UP001177023"/>
    </source>
</evidence>
<evidence type="ECO:0000256" key="6">
    <source>
        <dbReference type="ARBA" id="ARBA00023157"/>
    </source>
</evidence>
<dbReference type="GO" id="GO:0006508">
    <property type="term" value="P:proteolysis"/>
    <property type="evidence" value="ECO:0007669"/>
    <property type="project" value="UniProtKB-KW"/>
</dbReference>
<dbReference type="EMBL" id="CATQJA010002628">
    <property type="protein sequence ID" value="CAJ0574217.1"/>
    <property type="molecule type" value="Genomic_DNA"/>
</dbReference>
<name>A0AA36G649_9BILA</name>
<dbReference type="Pfam" id="PF00112">
    <property type="entry name" value="Peptidase_C1"/>
    <property type="match status" value="1"/>
</dbReference>
<sequence>MTGLNKALTKKPLPDQAPRLIDDAPYPVNYAENKTSTLKPYIFIAFATTIFFFCFVAPAYFPSIFKQIGFGSYEKHAANENERYDTAFFEFMKEFDRHYKNRAEFNYRHRIFMQNMKEWEAEEAEDLKNGGNLDLDINQFADYTKEEMAKMLMSGDFGPPVVEGAAPIEMGRYLSKDYQRPASKDWVQEGKVTAVKNQGQCGSCWSFATVATVESAVAIKRNNLDTLSEQELVDCEHDQGGCNGGYRPYAYRWIKENGLVQESGYPYVAQVSGQCRLDRFDVKTRVYIDDYQMLSKDEGLVADWVAANGPVSFGMKVTKDLFHYKSGVFRPNPDACAHESQGSHALTIVGYGSENGQDYWLVKNSWGNWGLGGYFKLARGINACGMAETIVAPVVRQ</sequence>
<dbReference type="CDD" id="cd02248">
    <property type="entry name" value="Peptidase_C1A"/>
    <property type="match status" value="1"/>
</dbReference>
<feature type="transmembrane region" description="Helical" evidence="7">
    <location>
        <begin position="41"/>
        <end position="61"/>
    </location>
</feature>
<evidence type="ECO:0000256" key="5">
    <source>
        <dbReference type="ARBA" id="ARBA00023145"/>
    </source>
</evidence>
<evidence type="ECO:0000256" key="7">
    <source>
        <dbReference type="SAM" id="Phobius"/>
    </source>
</evidence>
<dbReference type="InterPro" id="IPR038765">
    <property type="entry name" value="Papain-like_cys_pep_sf"/>
</dbReference>
<dbReference type="SUPFAM" id="SSF54001">
    <property type="entry name" value="Cysteine proteinases"/>
    <property type="match status" value="1"/>
</dbReference>
<dbReference type="PANTHER" id="PTHR12411">
    <property type="entry name" value="CYSTEINE PROTEASE FAMILY C1-RELATED"/>
    <property type="match status" value="1"/>
</dbReference>
<dbReference type="InterPro" id="IPR013128">
    <property type="entry name" value="Peptidase_C1A"/>
</dbReference>
<feature type="non-terminal residue" evidence="10">
    <location>
        <position position="397"/>
    </location>
</feature>
<dbReference type="PROSITE" id="PS00139">
    <property type="entry name" value="THIOL_PROTEASE_CYS"/>
    <property type="match status" value="1"/>
</dbReference>
<feature type="domain" description="Cathepsin propeptide inhibitor" evidence="9">
    <location>
        <begin position="88"/>
        <end position="148"/>
    </location>
</feature>
<dbReference type="InterPro" id="IPR000668">
    <property type="entry name" value="Peptidase_C1A_C"/>
</dbReference>
<dbReference type="SMART" id="SM00645">
    <property type="entry name" value="Pept_C1"/>
    <property type="match status" value="1"/>
</dbReference>
<dbReference type="PROSITE" id="PS00639">
    <property type="entry name" value="THIOL_PROTEASE_HIS"/>
    <property type="match status" value="1"/>
</dbReference>
<dbReference type="PRINTS" id="PR00705">
    <property type="entry name" value="PAPAIN"/>
</dbReference>
<proteinExistence type="inferred from homology"/>
<keyword evidence="2" id="KW-0645">Protease</keyword>
<dbReference type="Proteomes" id="UP001177023">
    <property type="component" value="Unassembled WGS sequence"/>
</dbReference>
<keyword evidence="7" id="KW-0472">Membrane</keyword>
<gene>
    <name evidence="10" type="ORF">MSPICULIGERA_LOCUS12557</name>
</gene>
<keyword evidence="6" id="KW-1015">Disulfide bond</keyword>
<dbReference type="InterPro" id="IPR025660">
    <property type="entry name" value="Pept_his_AS"/>
</dbReference>
<dbReference type="AlphaFoldDB" id="A0AA36G649"/>
<dbReference type="InterPro" id="IPR000169">
    <property type="entry name" value="Pept_cys_AS"/>
</dbReference>
<dbReference type="FunFam" id="3.90.70.10:FF:000103">
    <property type="entry name" value="Hypothetical LOC496748"/>
    <property type="match status" value="1"/>
</dbReference>
<dbReference type="SMART" id="SM00848">
    <property type="entry name" value="Inhibitor_I29"/>
    <property type="match status" value="1"/>
</dbReference>
<protein>
    <submittedName>
        <fullName evidence="10">Uncharacterized protein</fullName>
    </submittedName>
</protein>
<evidence type="ECO:0000259" key="8">
    <source>
        <dbReference type="SMART" id="SM00645"/>
    </source>
</evidence>
<feature type="domain" description="Peptidase C1A papain C-terminal" evidence="8">
    <location>
        <begin position="180"/>
        <end position="394"/>
    </location>
</feature>
<evidence type="ECO:0000256" key="2">
    <source>
        <dbReference type="ARBA" id="ARBA00022670"/>
    </source>
</evidence>
<keyword evidence="4" id="KW-0788">Thiol protease</keyword>
<evidence type="ECO:0000256" key="4">
    <source>
        <dbReference type="ARBA" id="ARBA00022807"/>
    </source>
</evidence>
<keyword evidence="3" id="KW-0378">Hydrolase</keyword>
<keyword evidence="11" id="KW-1185">Reference proteome</keyword>
<evidence type="ECO:0000313" key="10">
    <source>
        <dbReference type="EMBL" id="CAJ0574217.1"/>
    </source>
</evidence>
<keyword evidence="7" id="KW-1133">Transmembrane helix</keyword>
<dbReference type="Gene3D" id="3.90.70.10">
    <property type="entry name" value="Cysteine proteinases"/>
    <property type="match status" value="1"/>
</dbReference>
<dbReference type="InterPro" id="IPR039417">
    <property type="entry name" value="Peptidase_C1A_papain-like"/>
</dbReference>
<dbReference type="GO" id="GO:0008234">
    <property type="term" value="F:cysteine-type peptidase activity"/>
    <property type="evidence" value="ECO:0007669"/>
    <property type="project" value="UniProtKB-KW"/>
</dbReference>
<comment type="similarity">
    <text evidence="1">Belongs to the peptidase C1 family.</text>
</comment>
<dbReference type="Pfam" id="PF08246">
    <property type="entry name" value="Inhibitor_I29"/>
    <property type="match status" value="1"/>
</dbReference>
<evidence type="ECO:0000256" key="3">
    <source>
        <dbReference type="ARBA" id="ARBA00022801"/>
    </source>
</evidence>
<evidence type="ECO:0000259" key="9">
    <source>
        <dbReference type="SMART" id="SM00848"/>
    </source>
</evidence>